<feature type="compositionally biased region" description="Basic residues" evidence="1">
    <location>
        <begin position="1"/>
        <end position="13"/>
    </location>
</feature>
<evidence type="ECO:0000313" key="4">
    <source>
        <dbReference type="Proteomes" id="UP000683000"/>
    </source>
</evidence>
<comment type="caution">
    <text evidence="3">The sequence shown here is derived from an EMBL/GenBank/DDBJ whole genome shotgun (WGS) entry which is preliminary data.</text>
</comment>
<gene>
    <name evidence="3" type="ORF">JVT61DRAFT_10332</name>
</gene>
<organism evidence="3 4">
    <name type="scientific">Boletus reticuloceps</name>
    <dbReference type="NCBI Taxonomy" id="495285"/>
    <lineage>
        <taxon>Eukaryota</taxon>
        <taxon>Fungi</taxon>
        <taxon>Dikarya</taxon>
        <taxon>Basidiomycota</taxon>
        <taxon>Agaricomycotina</taxon>
        <taxon>Agaricomycetes</taxon>
        <taxon>Agaricomycetidae</taxon>
        <taxon>Boletales</taxon>
        <taxon>Boletineae</taxon>
        <taxon>Boletaceae</taxon>
        <taxon>Boletoideae</taxon>
        <taxon>Boletus</taxon>
    </lineage>
</organism>
<protein>
    <recommendedName>
        <fullName evidence="2">Chromo domain-containing protein</fullName>
    </recommendedName>
</protein>
<accession>A0A8I2YZ36</accession>
<dbReference type="PROSITE" id="PS50013">
    <property type="entry name" value="CHROMO_2"/>
    <property type="match status" value="1"/>
</dbReference>
<dbReference type="SUPFAM" id="SSF54160">
    <property type="entry name" value="Chromo domain-like"/>
    <property type="match status" value="1"/>
</dbReference>
<dbReference type="GO" id="GO:0006338">
    <property type="term" value="P:chromatin remodeling"/>
    <property type="evidence" value="ECO:0007669"/>
    <property type="project" value="UniProtKB-ARBA"/>
</dbReference>
<reference evidence="3" key="1">
    <citation type="submission" date="2021-03" db="EMBL/GenBank/DDBJ databases">
        <title>Evolutionary innovations through gain and loss of genes in the ectomycorrhizal Boletales.</title>
        <authorList>
            <person name="Wu G."/>
            <person name="Miyauchi S."/>
            <person name="Morin E."/>
            <person name="Yang Z.-L."/>
            <person name="Xu J."/>
            <person name="Martin F.M."/>
        </authorList>
    </citation>
    <scope>NUCLEOTIDE SEQUENCE</scope>
    <source>
        <strain evidence="3">BR01</strain>
    </source>
</reference>
<dbReference type="AlphaFoldDB" id="A0A8I2YZ36"/>
<feature type="region of interest" description="Disordered" evidence="1">
    <location>
        <begin position="1"/>
        <end position="26"/>
    </location>
</feature>
<feature type="region of interest" description="Disordered" evidence="1">
    <location>
        <begin position="447"/>
        <end position="470"/>
    </location>
</feature>
<evidence type="ECO:0000259" key="2">
    <source>
        <dbReference type="PROSITE" id="PS50013"/>
    </source>
</evidence>
<proteinExistence type="predicted"/>
<dbReference type="Gene3D" id="2.40.50.40">
    <property type="match status" value="1"/>
</dbReference>
<dbReference type="Proteomes" id="UP000683000">
    <property type="component" value="Unassembled WGS sequence"/>
</dbReference>
<evidence type="ECO:0000313" key="3">
    <source>
        <dbReference type="EMBL" id="KAG6379787.1"/>
    </source>
</evidence>
<dbReference type="OrthoDB" id="3064439at2759"/>
<keyword evidence="4" id="KW-1185">Reference proteome</keyword>
<dbReference type="InterPro" id="IPR016197">
    <property type="entry name" value="Chromo-like_dom_sf"/>
</dbReference>
<dbReference type="InterPro" id="IPR000953">
    <property type="entry name" value="Chromo/chromo_shadow_dom"/>
</dbReference>
<dbReference type="EMBL" id="JAGFBS010000004">
    <property type="protein sequence ID" value="KAG6379787.1"/>
    <property type="molecule type" value="Genomic_DNA"/>
</dbReference>
<name>A0A8I2YZ36_9AGAM</name>
<feature type="compositionally biased region" description="Basic and acidic residues" evidence="1">
    <location>
        <begin position="14"/>
        <end position="25"/>
    </location>
</feature>
<feature type="domain" description="Chromo" evidence="2">
    <location>
        <begin position="82"/>
        <end position="134"/>
    </location>
</feature>
<sequence length="821" mass="93103">MPRTRNNSKFHLKSRNDREHSDSHPKTVLVPMNRIRTILRQRKAETKNVQEAIIARLNPPMYSSRSHQKKIYKNALEENVYALVQNLARSYRQNQDGTILYRVRWKGYLDVADKYLLEEDLRNCQELLADFRQELQDGSKLAWQKRPLTLNEKERDTVSRAFQNSMSNVQESSTSHLSFSRSLEILAGQADIISSLAEEHNGLSLWSDIAAAKVFQQTQAAASSFYQLFQDTNNADVLSHLINWELGRSFLTLFHWFTSTWLVMVSTLFNYYWYQGQTSVLKMSLKFGKLVIHVYQYVKACAANSHQHSSSSPNSCPNCTVSTDSFPLLLSQSTLAQLPAVESKYLQGDLAKLYAGCRKALTDFIYENCFRDLFKNVDASMIAKEKVKDFSNNPSDYPAARIGQAILEDPQSALALFQVWLKSAVSSQTVKIAGELADAVHQHAQQTLKSSAHRRRFNPKPQGQNTPTRVYTMDKTPLQSSTLIPNSLHLSIPALLIREDLNTKCKSPPQEETIARVKKGLPPHAGQVIAKDFNPDNFNLVQSTNEYAVLFSSVFSRSKITTKAGISSVLAYMASGHGFQTWCFIAQYSASLSFQTLKDCILLSTLDDSHYGPSSDPRVWGQYCSLFSVKPSREESASKDLEAKFAPYFDAEVQNSWEKLLRDSTGEDSTNSSKISWTDARNWLQSQKLPGFQSGMTFLQFLNNLSFTGVVEPPSVEEMADWINKNRILGAYRGLKHLGYDLDGTGRAWTIAAFTHFYEHLNQNLTQEDQKALHFGPIFVEHLLCKMERFEKALQWKKKSNMDDITTEAVHHTTFSPGTNL</sequence>
<evidence type="ECO:0000256" key="1">
    <source>
        <dbReference type="SAM" id="MobiDB-lite"/>
    </source>
</evidence>